<dbReference type="InterPro" id="IPR011042">
    <property type="entry name" value="6-blade_b-propeller_TolB-like"/>
</dbReference>
<name>A0ABQ8R9A6_FUSEQ</name>
<organism evidence="1 2">
    <name type="scientific">Fusarium equiseti</name>
    <name type="common">Fusarium scirpi</name>
    <dbReference type="NCBI Taxonomy" id="61235"/>
    <lineage>
        <taxon>Eukaryota</taxon>
        <taxon>Fungi</taxon>
        <taxon>Dikarya</taxon>
        <taxon>Ascomycota</taxon>
        <taxon>Pezizomycotina</taxon>
        <taxon>Sordariomycetes</taxon>
        <taxon>Hypocreomycetidae</taxon>
        <taxon>Hypocreales</taxon>
        <taxon>Nectriaceae</taxon>
        <taxon>Fusarium</taxon>
        <taxon>Fusarium incarnatum-equiseti species complex</taxon>
    </lineage>
</organism>
<evidence type="ECO:0008006" key="3">
    <source>
        <dbReference type="Google" id="ProtNLM"/>
    </source>
</evidence>
<keyword evidence="2" id="KW-1185">Reference proteome</keyword>
<proteinExistence type="predicted"/>
<dbReference type="EMBL" id="JAOQBH010000010">
    <property type="protein sequence ID" value="KAJ4129853.1"/>
    <property type="molecule type" value="Genomic_DNA"/>
</dbReference>
<reference evidence="1" key="1">
    <citation type="submission" date="2022-09" db="EMBL/GenBank/DDBJ databases">
        <title>Fusarium specimens isolated from Avocado Roots.</title>
        <authorList>
            <person name="Stajich J."/>
            <person name="Roper C."/>
            <person name="Heimlech-Rivalta G."/>
        </authorList>
    </citation>
    <scope>NUCLEOTIDE SEQUENCE</scope>
    <source>
        <strain evidence="1">CF00095</strain>
    </source>
</reference>
<protein>
    <recommendedName>
        <fullName evidence="3">SMP-30/Gluconolactonase/LRE-like region domain-containing protein</fullName>
    </recommendedName>
</protein>
<dbReference type="InterPro" id="IPR052998">
    <property type="entry name" value="Hetero-Diels-Alderase-like"/>
</dbReference>
<accession>A0ABQ8R9A6</accession>
<dbReference type="PANTHER" id="PTHR42060:SF1">
    <property type="entry name" value="NHL REPEAT-CONTAINING PROTEIN"/>
    <property type="match status" value="1"/>
</dbReference>
<dbReference type="PANTHER" id="PTHR42060">
    <property type="entry name" value="NHL REPEAT-CONTAINING PROTEIN-RELATED"/>
    <property type="match status" value="1"/>
</dbReference>
<gene>
    <name evidence="1" type="ORF">NW768_006823</name>
</gene>
<evidence type="ECO:0000313" key="1">
    <source>
        <dbReference type="EMBL" id="KAJ4129853.1"/>
    </source>
</evidence>
<comment type="caution">
    <text evidence="1">The sequence shown here is derived from an EMBL/GenBank/DDBJ whole genome shotgun (WGS) entry which is preliminary data.</text>
</comment>
<dbReference type="Gene3D" id="2.120.10.30">
    <property type="entry name" value="TolB, C-terminal domain"/>
    <property type="match status" value="1"/>
</dbReference>
<sequence length="314" mass="33905">MRYILVTILPIILIFYSYTSSHYYKKPQATVIAQIPDWIENVALRSNGDLLLSTIGAAKVYSVNPNITPSKPEIVTQIHGVNSLFGITQIADDVFAVAGGNFTDFVLYNNTMNLSVLDFKAGDAPAVRTVFETSGYGPINGMTSLPHAKHIILGADSMRGEILRIDTSTGVIQVASKDKELAPSTGAPFPTGVNGLKVLGNYLYFTSTGYQSLNRVKIDKIGNRIVDYEVIYKFKAGLAPVDFVIDSHGNAYVACWMDKVAKVTSNGRMTILSEGLLAGPTAFALSHDEKDLYAVSAGFGDNISGGQVIRINLP</sequence>
<dbReference type="Proteomes" id="UP001152024">
    <property type="component" value="Unassembled WGS sequence"/>
</dbReference>
<dbReference type="SUPFAM" id="SSF63829">
    <property type="entry name" value="Calcium-dependent phosphotriesterase"/>
    <property type="match status" value="1"/>
</dbReference>
<evidence type="ECO:0000313" key="2">
    <source>
        <dbReference type="Proteomes" id="UP001152024"/>
    </source>
</evidence>